<dbReference type="Proteomes" id="UP000615593">
    <property type="component" value="Unassembled WGS sequence"/>
</dbReference>
<reference evidence="2" key="1">
    <citation type="journal article" date="2019" name="Int. J. Syst. Evol. Microbiol.">
        <title>The Global Catalogue of Microorganisms (GCM) 10K type strain sequencing project: providing services to taxonomists for standard genome sequencing and annotation.</title>
        <authorList>
            <consortium name="The Broad Institute Genomics Platform"/>
            <consortium name="The Broad Institute Genome Sequencing Center for Infectious Disease"/>
            <person name="Wu L."/>
            <person name="Ma J."/>
        </authorList>
    </citation>
    <scope>NUCLEOTIDE SEQUENCE [LARGE SCALE GENOMIC DNA]</scope>
    <source>
        <strain evidence="2">KCTC 12708</strain>
    </source>
</reference>
<evidence type="ECO:0000313" key="1">
    <source>
        <dbReference type="EMBL" id="GGZ56450.1"/>
    </source>
</evidence>
<evidence type="ECO:0000313" key="2">
    <source>
        <dbReference type="Proteomes" id="UP000615593"/>
    </source>
</evidence>
<proteinExistence type="predicted"/>
<protein>
    <submittedName>
        <fullName evidence="1">Uncharacterized protein</fullName>
    </submittedName>
</protein>
<accession>A0ABQ3BT84</accession>
<comment type="caution">
    <text evidence="1">The sequence shown here is derived from an EMBL/GenBank/DDBJ whole genome shotgun (WGS) entry which is preliminary data.</text>
</comment>
<gene>
    <name evidence="1" type="ORF">GCM10008088_17530</name>
</gene>
<name>A0ABQ3BT84_9FLAO</name>
<keyword evidence="2" id="KW-1185">Reference proteome</keyword>
<dbReference type="EMBL" id="BMWY01000004">
    <property type="protein sequence ID" value="GGZ56450.1"/>
    <property type="molecule type" value="Genomic_DNA"/>
</dbReference>
<organism evidence="1 2">
    <name type="scientific">Mesonia mobilis</name>
    <dbReference type="NCBI Taxonomy" id="369791"/>
    <lineage>
        <taxon>Bacteria</taxon>
        <taxon>Pseudomonadati</taxon>
        <taxon>Bacteroidota</taxon>
        <taxon>Flavobacteriia</taxon>
        <taxon>Flavobacteriales</taxon>
        <taxon>Flavobacteriaceae</taxon>
        <taxon>Mesonia</taxon>
    </lineage>
</organism>
<sequence length="104" mass="12331">MQIGSLQINFIAKSFRIFMNKKELIELLKFSSPSQLYIITWNNLLKLLICPFKVLVKVDIGLLRANEVVWVDEVKVTLDLKTIFIIENKAYYYYHFEILDQDVE</sequence>